<accession>A0A061SEW6</accession>
<gene>
    <name evidence="1" type="ORF">TSPGSL018_2790</name>
</gene>
<feature type="non-terminal residue" evidence="1">
    <location>
        <position position="1"/>
    </location>
</feature>
<proteinExistence type="predicted"/>
<dbReference type="EMBL" id="GBEZ01001291">
    <property type="protein sequence ID" value="JAC83672.1"/>
    <property type="molecule type" value="Transcribed_RNA"/>
</dbReference>
<name>A0A061SEW6_9CHLO</name>
<sequence length="78" mass="8719">HPAGDWNSRARPAQNPISPKKLMECISVVARRHRVSVHKICKKICDEVGVLDSSSEIESPLSPALESLRICDFREARP</sequence>
<dbReference type="AlphaFoldDB" id="A0A061SEW6"/>
<reference evidence="1" key="1">
    <citation type="submission" date="2014-05" db="EMBL/GenBank/DDBJ databases">
        <title>The transcriptome of the halophilic microalga Tetraselmis sp. GSL018 isolated from the Great Salt Lake, Utah.</title>
        <authorList>
            <person name="Jinkerson R.E."/>
            <person name="D'Adamo S."/>
            <person name="Posewitz M.C."/>
        </authorList>
    </citation>
    <scope>NUCLEOTIDE SEQUENCE</scope>
    <source>
        <strain evidence="1">GSL018</strain>
    </source>
</reference>
<protein>
    <submittedName>
        <fullName evidence="1">Uncharacterized protein</fullName>
    </submittedName>
</protein>
<evidence type="ECO:0000313" key="1">
    <source>
        <dbReference type="EMBL" id="JAC83672.1"/>
    </source>
</evidence>
<organism evidence="1">
    <name type="scientific">Tetraselmis sp. GSL018</name>
    <dbReference type="NCBI Taxonomy" id="582737"/>
    <lineage>
        <taxon>Eukaryota</taxon>
        <taxon>Viridiplantae</taxon>
        <taxon>Chlorophyta</taxon>
        <taxon>core chlorophytes</taxon>
        <taxon>Chlorodendrophyceae</taxon>
        <taxon>Chlorodendrales</taxon>
        <taxon>Chlorodendraceae</taxon>
        <taxon>Tetraselmis</taxon>
    </lineage>
</organism>